<keyword evidence="5" id="KW-0274">FAD</keyword>
<comment type="cofactor">
    <cofactor evidence="1">
        <name>FAD</name>
        <dbReference type="ChEBI" id="CHEBI:57692"/>
    </cofactor>
</comment>
<dbReference type="PANTHER" id="PTHR15944">
    <property type="entry name" value="FARNESYLCYSTEINE LYASE"/>
    <property type="match status" value="1"/>
</dbReference>
<gene>
    <name evidence="10" type="ORF">CXG81DRAFT_18531</name>
</gene>
<accession>A0A4P9X8S3</accession>
<evidence type="ECO:0000313" key="10">
    <source>
        <dbReference type="EMBL" id="RKP01713.1"/>
    </source>
</evidence>
<dbReference type="GO" id="GO:0030327">
    <property type="term" value="P:prenylated protein catabolic process"/>
    <property type="evidence" value="ECO:0007669"/>
    <property type="project" value="TreeGrafter"/>
</dbReference>
<keyword evidence="11" id="KW-1185">Reference proteome</keyword>
<organism evidence="10 11">
    <name type="scientific">Caulochytrium protostelioides</name>
    <dbReference type="NCBI Taxonomy" id="1555241"/>
    <lineage>
        <taxon>Eukaryota</taxon>
        <taxon>Fungi</taxon>
        <taxon>Fungi incertae sedis</taxon>
        <taxon>Chytridiomycota</taxon>
        <taxon>Chytridiomycota incertae sedis</taxon>
        <taxon>Chytridiomycetes</taxon>
        <taxon>Caulochytriales</taxon>
        <taxon>Caulochytriaceae</taxon>
        <taxon>Caulochytrium</taxon>
    </lineage>
</organism>
<name>A0A4P9X8S3_9FUNG</name>
<keyword evidence="3" id="KW-0285">Flavoprotein</keyword>
<evidence type="ECO:0000256" key="1">
    <source>
        <dbReference type="ARBA" id="ARBA00001974"/>
    </source>
</evidence>
<dbReference type="InterPro" id="IPR010795">
    <property type="entry name" value="Prenylcys_lyase"/>
</dbReference>
<dbReference type="AlphaFoldDB" id="A0A4P9X8S3"/>
<dbReference type="STRING" id="1555241.A0A4P9X8S3"/>
<evidence type="ECO:0000256" key="2">
    <source>
        <dbReference type="ARBA" id="ARBA00009967"/>
    </source>
</evidence>
<dbReference type="InterPro" id="IPR036188">
    <property type="entry name" value="FAD/NAD-bd_sf"/>
</dbReference>
<comment type="similarity">
    <text evidence="2">Belongs to the prenylcysteine oxidase family.</text>
</comment>
<evidence type="ECO:0000313" key="11">
    <source>
        <dbReference type="Proteomes" id="UP000274922"/>
    </source>
</evidence>
<evidence type="ECO:0000259" key="9">
    <source>
        <dbReference type="Pfam" id="PF07156"/>
    </source>
</evidence>
<dbReference type="PANTHER" id="PTHR15944:SF0">
    <property type="entry name" value="PRENYLCYSTEINE LYASE DOMAIN-CONTAINING PROTEIN"/>
    <property type="match status" value="1"/>
</dbReference>
<dbReference type="SUPFAM" id="SSF51905">
    <property type="entry name" value="FAD/NAD(P)-binding domain"/>
    <property type="match status" value="1"/>
</dbReference>
<dbReference type="EMBL" id="ML014163">
    <property type="protein sequence ID" value="RKP01713.1"/>
    <property type="molecule type" value="Genomic_DNA"/>
</dbReference>
<feature type="domain" description="Prenylcysteine lyase" evidence="9">
    <location>
        <begin position="234"/>
        <end position="589"/>
    </location>
</feature>
<evidence type="ECO:0000256" key="5">
    <source>
        <dbReference type="ARBA" id="ARBA00022827"/>
    </source>
</evidence>
<keyword evidence="6" id="KW-0560">Oxidoreductase</keyword>
<dbReference type="Pfam" id="PF07156">
    <property type="entry name" value="Prenylcys_lyase"/>
    <property type="match status" value="1"/>
</dbReference>
<evidence type="ECO:0000256" key="7">
    <source>
        <dbReference type="ARBA" id="ARBA00023180"/>
    </source>
</evidence>
<sequence>MRSAAWLSLALAAALTGVQARDRIDPDVSLLAAAARSGWQHRSQQVAVHVVLDGHGADTSALPPATDALDADRAAPVVEAGTLPAVDAGVDTGVEDVAAPPSSSDRIPLRIAVIGAGAAGSHAAYAIAQALGKDSGRYAPVPRHPQVHVYEAAAMLGGRARTALIPGPGGDMDTATTVSLGAAIFLKENPLLYNAVREFGLPLSTEPHPGDGHEADSDDGRFGIWDGAQWRFRTAETDWQTNWQFLWRYGYLPYRRATALARAVAAQFTTGVQALLDPAADDDTSVTTTAAYAERLGLRAPAQVSGTAFFHAHGVGDPFASEIVQSLVRVNYCQNLDAANALGGLVSLAAMTGEATSVVGGNERIFDAWIRASHASLRLNTTVHAIDRVPAEGPTLRPQYRLTTSEPTGATWSGVYDAVIVATPFWSSGLRLDPAIVPDAAATIPNTPYQPVEATFVVGVLNHTFFGFASTDEVPTTILTVPREDGGPSAFHSLSVLRRYPDDVVLAKVFSVAPLDVAALFVTTSVVYVKSWHAYPQLRPDQPLAPFELAPGLYYASAAEPLFSTMESQAAAGGFAAKLALQHLQRTMSQSSV</sequence>
<dbReference type="GO" id="GO:0030328">
    <property type="term" value="P:prenylcysteine catabolic process"/>
    <property type="evidence" value="ECO:0007669"/>
    <property type="project" value="InterPro"/>
</dbReference>
<dbReference type="GO" id="GO:0001735">
    <property type="term" value="F:prenylcysteine oxidase activity"/>
    <property type="evidence" value="ECO:0007669"/>
    <property type="project" value="InterPro"/>
</dbReference>
<dbReference type="OrthoDB" id="437369at2759"/>
<feature type="chain" id="PRO_5020389875" description="Prenylcysteine lyase domain-containing protein" evidence="8">
    <location>
        <begin position="21"/>
        <end position="593"/>
    </location>
</feature>
<evidence type="ECO:0000256" key="6">
    <source>
        <dbReference type="ARBA" id="ARBA00023002"/>
    </source>
</evidence>
<evidence type="ECO:0000256" key="3">
    <source>
        <dbReference type="ARBA" id="ARBA00022630"/>
    </source>
</evidence>
<dbReference type="Proteomes" id="UP000274922">
    <property type="component" value="Unassembled WGS sequence"/>
</dbReference>
<reference evidence="11" key="1">
    <citation type="journal article" date="2018" name="Nat. Microbiol.">
        <title>Leveraging single-cell genomics to expand the fungal tree of life.</title>
        <authorList>
            <person name="Ahrendt S.R."/>
            <person name="Quandt C.A."/>
            <person name="Ciobanu D."/>
            <person name="Clum A."/>
            <person name="Salamov A."/>
            <person name="Andreopoulos B."/>
            <person name="Cheng J.F."/>
            <person name="Woyke T."/>
            <person name="Pelin A."/>
            <person name="Henrissat B."/>
            <person name="Reynolds N.K."/>
            <person name="Benny G.L."/>
            <person name="Smith M.E."/>
            <person name="James T.Y."/>
            <person name="Grigoriev I.V."/>
        </authorList>
    </citation>
    <scope>NUCLEOTIDE SEQUENCE [LARGE SCALE GENOMIC DNA]</scope>
    <source>
        <strain evidence="11">ATCC 52028</strain>
    </source>
</reference>
<keyword evidence="7" id="KW-0325">Glycoprotein</keyword>
<evidence type="ECO:0000256" key="8">
    <source>
        <dbReference type="SAM" id="SignalP"/>
    </source>
</evidence>
<keyword evidence="4 8" id="KW-0732">Signal</keyword>
<dbReference type="Gene3D" id="3.50.50.60">
    <property type="entry name" value="FAD/NAD(P)-binding domain"/>
    <property type="match status" value="1"/>
</dbReference>
<protein>
    <recommendedName>
        <fullName evidence="9">Prenylcysteine lyase domain-containing protein</fullName>
    </recommendedName>
</protein>
<dbReference type="Pfam" id="PF13450">
    <property type="entry name" value="NAD_binding_8"/>
    <property type="match status" value="1"/>
</dbReference>
<feature type="signal peptide" evidence="8">
    <location>
        <begin position="1"/>
        <end position="20"/>
    </location>
</feature>
<dbReference type="InterPro" id="IPR017046">
    <property type="entry name" value="Prenylcysteine_Oxase1"/>
</dbReference>
<evidence type="ECO:0000256" key="4">
    <source>
        <dbReference type="ARBA" id="ARBA00022729"/>
    </source>
</evidence>
<proteinExistence type="inferred from homology"/>